<keyword evidence="1" id="KW-1133">Transmembrane helix</keyword>
<protein>
    <recommendedName>
        <fullName evidence="4">Prepilin type IV endopeptidase peptidase domain-containing protein</fullName>
    </recommendedName>
</protein>
<sequence length="153" mass="17275">MGCLGFIAFQDFKERKVLWFLFPFAMVLFGLVHFLQIDGLNLFSHYILINSVLITSIIGILFIYTKFILKKKFLDHSLGLGDILFFYAFGLGFPSVTFIILFASAVIFSLLVFLLLNKRLGLDTVPLAGLMGLFLVFVVLVNLISKSPSLYAY</sequence>
<feature type="transmembrane region" description="Helical" evidence="1">
    <location>
        <begin position="17"/>
        <end position="37"/>
    </location>
</feature>
<dbReference type="Proteomes" id="UP000321456">
    <property type="component" value="Unassembled WGS sequence"/>
</dbReference>
<reference evidence="2 3" key="1">
    <citation type="submission" date="2019-08" db="EMBL/GenBank/DDBJ databases">
        <title>Professor.</title>
        <authorList>
            <person name="Park J.S."/>
        </authorList>
    </citation>
    <scope>NUCLEOTIDE SEQUENCE [LARGE SCALE GENOMIC DNA]</scope>
    <source>
        <strain evidence="2 3">176CP5-101</strain>
    </source>
</reference>
<keyword evidence="3" id="KW-1185">Reference proteome</keyword>
<dbReference type="RefSeq" id="WP_147744913.1">
    <property type="nucleotide sequence ID" value="NZ_VRUR01000002.1"/>
</dbReference>
<keyword evidence="1" id="KW-0812">Transmembrane</keyword>
<evidence type="ECO:0000313" key="3">
    <source>
        <dbReference type="Proteomes" id="UP000321456"/>
    </source>
</evidence>
<proteinExistence type="predicted"/>
<name>A0A5C8V541_9FLAO</name>
<feature type="transmembrane region" description="Helical" evidence="1">
    <location>
        <begin position="84"/>
        <end position="115"/>
    </location>
</feature>
<feature type="transmembrane region" description="Helical" evidence="1">
    <location>
        <begin position="127"/>
        <end position="145"/>
    </location>
</feature>
<keyword evidence="1" id="KW-0472">Membrane</keyword>
<gene>
    <name evidence="2" type="ORF">FVB32_16425</name>
</gene>
<organism evidence="2 3">
    <name type="scientific">Flagellimonas hymeniacidonis</name>
    <dbReference type="NCBI Taxonomy" id="2603628"/>
    <lineage>
        <taxon>Bacteria</taxon>
        <taxon>Pseudomonadati</taxon>
        <taxon>Bacteroidota</taxon>
        <taxon>Flavobacteriia</taxon>
        <taxon>Flavobacteriales</taxon>
        <taxon>Flavobacteriaceae</taxon>
        <taxon>Flagellimonas</taxon>
    </lineage>
</organism>
<comment type="caution">
    <text evidence="2">The sequence shown here is derived from an EMBL/GenBank/DDBJ whole genome shotgun (WGS) entry which is preliminary data.</text>
</comment>
<evidence type="ECO:0008006" key="4">
    <source>
        <dbReference type="Google" id="ProtNLM"/>
    </source>
</evidence>
<accession>A0A5C8V541</accession>
<evidence type="ECO:0000313" key="2">
    <source>
        <dbReference type="EMBL" id="TXN36142.1"/>
    </source>
</evidence>
<dbReference type="AlphaFoldDB" id="A0A5C8V541"/>
<evidence type="ECO:0000256" key="1">
    <source>
        <dbReference type="SAM" id="Phobius"/>
    </source>
</evidence>
<feature type="transmembrane region" description="Helical" evidence="1">
    <location>
        <begin position="43"/>
        <end position="64"/>
    </location>
</feature>
<dbReference type="EMBL" id="VRUR01000002">
    <property type="protein sequence ID" value="TXN36142.1"/>
    <property type="molecule type" value="Genomic_DNA"/>
</dbReference>